<dbReference type="Proteomes" id="UP000789570">
    <property type="component" value="Unassembled WGS sequence"/>
</dbReference>
<comment type="caution">
    <text evidence="5">The sequence shown here is derived from an EMBL/GenBank/DDBJ whole genome shotgun (WGS) entry which is preliminary data.</text>
</comment>
<evidence type="ECO:0000256" key="4">
    <source>
        <dbReference type="RuleBase" id="RU367022"/>
    </source>
</evidence>
<keyword evidence="4" id="KW-0186">Copper</keyword>
<evidence type="ECO:0000256" key="1">
    <source>
        <dbReference type="ARBA" id="ARBA00022692"/>
    </source>
</evidence>
<keyword evidence="3 4" id="KW-0472">Membrane</keyword>
<keyword evidence="1 4" id="KW-0812">Transmembrane</keyword>
<dbReference type="GO" id="GO:0005375">
    <property type="term" value="F:copper ion transmembrane transporter activity"/>
    <property type="evidence" value="ECO:0007669"/>
    <property type="project" value="UniProtKB-UniRule"/>
</dbReference>
<dbReference type="AlphaFoldDB" id="A0A9N9C432"/>
<dbReference type="EMBL" id="CAJVPQ010002188">
    <property type="protein sequence ID" value="CAG8586999.1"/>
    <property type="molecule type" value="Genomic_DNA"/>
</dbReference>
<keyword evidence="4" id="KW-0406">Ion transport</keyword>
<reference evidence="5" key="1">
    <citation type="submission" date="2021-06" db="EMBL/GenBank/DDBJ databases">
        <authorList>
            <person name="Kallberg Y."/>
            <person name="Tangrot J."/>
            <person name="Rosling A."/>
        </authorList>
    </citation>
    <scope>NUCLEOTIDE SEQUENCE</scope>
    <source>
        <strain evidence="5">UK204</strain>
    </source>
</reference>
<evidence type="ECO:0000256" key="2">
    <source>
        <dbReference type="ARBA" id="ARBA00022989"/>
    </source>
</evidence>
<keyword evidence="4" id="KW-0187">Copper transport</keyword>
<name>A0A9N9C432_9GLOM</name>
<dbReference type="Pfam" id="PF04145">
    <property type="entry name" value="Ctr"/>
    <property type="match status" value="1"/>
</dbReference>
<comment type="similarity">
    <text evidence="4">Belongs to the copper transporter (Ctr) (TC 1.A.56) family. SLC31A subfamily.</text>
</comment>
<evidence type="ECO:0000256" key="3">
    <source>
        <dbReference type="ARBA" id="ARBA00023136"/>
    </source>
</evidence>
<comment type="subcellular location">
    <subcellularLocation>
        <location evidence="4">Membrane</location>
        <topology evidence="4">Multi-pass membrane protein</topology>
    </subcellularLocation>
</comment>
<feature type="transmembrane region" description="Helical" evidence="4">
    <location>
        <begin position="51"/>
        <end position="75"/>
    </location>
</feature>
<dbReference type="GO" id="GO:0016020">
    <property type="term" value="C:membrane"/>
    <property type="evidence" value="ECO:0007669"/>
    <property type="project" value="UniProtKB-SubCell"/>
</dbReference>
<dbReference type="InterPro" id="IPR007274">
    <property type="entry name" value="Cop_transporter"/>
</dbReference>
<evidence type="ECO:0000313" key="6">
    <source>
        <dbReference type="Proteomes" id="UP000789570"/>
    </source>
</evidence>
<sequence>MTDSKSSDHNMLYFTGGKGISSLNYFEIPNELVMCIVIHNIYFSGFQVTSIHTFVLATLFVTSLCWCERLLTYYYENSQYDKNQERIKVVATRTLGYAVLTTLRFFYMLLIMSMNSQIFIVVVTGLTTGQLIVEFIRSIPVYFTHHQILVHSPRISIKDDDLPPAILADSESLDKHYDYRDELVLQPQSFVIEHVNSNDYHGIPNNVE</sequence>
<organism evidence="5 6">
    <name type="scientific">Funneliformis caledonium</name>
    <dbReference type="NCBI Taxonomy" id="1117310"/>
    <lineage>
        <taxon>Eukaryota</taxon>
        <taxon>Fungi</taxon>
        <taxon>Fungi incertae sedis</taxon>
        <taxon>Mucoromycota</taxon>
        <taxon>Glomeromycotina</taxon>
        <taxon>Glomeromycetes</taxon>
        <taxon>Glomerales</taxon>
        <taxon>Glomeraceae</taxon>
        <taxon>Funneliformis</taxon>
    </lineage>
</organism>
<keyword evidence="6" id="KW-1185">Reference proteome</keyword>
<dbReference type="OrthoDB" id="73901at2759"/>
<protein>
    <recommendedName>
        <fullName evidence="4">Copper transport protein</fullName>
    </recommendedName>
</protein>
<keyword evidence="2 4" id="KW-1133">Transmembrane helix</keyword>
<keyword evidence="4" id="KW-0813">Transport</keyword>
<gene>
    <name evidence="5" type="ORF">FCALED_LOCUS7890</name>
</gene>
<feature type="transmembrane region" description="Helical" evidence="4">
    <location>
        <begin position="95"/>
        <end position="112"/>
    </location>
</feature>
<accession>A0A9N9C432</accession>
<evidence type="ECO:0000313" key="5">
    <source>
        <dbReference type="EMBL" id="CAG8586999.1"/>
    </source>
</evidence>
<proteinExistence type="inferred from homology"/>